<dbReference type="InterPro" id="IPR045621">
    <property type="entry name" value="BPD_transp_1_N"/>
</dbReference>
<evidence type="ECO:0000256" key="5">
    <source>
        <dbReference type="ARBA" id="ARBA00022989"/>
    </source>
</evidence>
<keyword evidence="6 7" id="KW-0472">Membrane</keyword>
<dbReference type="SUPFAM" id="SSF161098">
    <property type="entry name" value="MetI-like"/>
    <property type="match status" value="1"/>
</dbReference>
<evidence type="ECO:0000256" key="2">
    <source>
        <dbReference type="ARBA" id="ARBA00022448"/>
    </source>
</evidence>
<dbReference type="AlphaFoldDB" id="A0A160TT34"/>
<accession>A0A160TT34</accession>
<keyword evidence="5 7" id="KW-1133">Transmembrane helix</keyword>
<proteinExistence type="predicted"/>
<dbReference type="Gene3D" id="1.10.3720.10">
    <property type="entry name" value="MetI-like"/>
    <property type="match status" value="1"/>
</dbReference>
<feature type="transmembrane region" description="Helical" evidence="7">
    <location>
        <begin position="287"/>
        <end position="312"/>
    </location>
</feature>
<dbReference type="Pfam" id="PF19300">
    <property type="entry name" value="BPD_transp_1_N"/>
    <property type="match status" value="1"/>
</dbReference>
<organism evidence="9">
    <name type="scientific">hydrothermal vent metagenome</name>
    <dbReference type="NCBI Taxonomy" id="652676"/>
    <lineage>
        <taxon>unclassified sequences</taxon>
        <taxon>metagenomes</taxon>
        <taxon>ecological metagenomes</taxon>
    </lineage>
</organism>
<comment type="subcellular location">
    <subcellularLocation>
        <location evidence="1">Cell membrane</location>
        <topology evidence="1">Multi-pass membrane protein</topology>
    </subcellularLocation>
</comment>
<gene>
    <name evidence="9" type="ORF">MGWOODY_XGa2049</name>
</gene>
<keyword evidence="2" id="KW-0813">Transport</keyword>
<dbReference type="Pfam" id="PF00528">
    <property type="entry name" value="BPD_transp_1"/>
    <property type="match status" value="1"/>
</dbReference>
<feature type="transmembrane region" description="Helical" evidence="7">
    <location>
        <begin position="181"/>
        <end position="203"/>
    </location>
</feature>
<evidence type="ECO:0000256" key="3">
    <source>
        <dbReference type="ARBA" id="ARBA00022475"/>
    </source>
</evidence>
<dbReference type="GO" id="GO:0055085">
    <property type="term" value="P:transmembrane transport"/>
    <property type="evidence" value="ECO:0007669"/>
    <property type="project" value="InterPro"/>
</dbReference>
<sequence length="321" mass="34782">MLWRAIVGRIGISIVTLWVVSLMIFGMTNLLPGDIAQIMLGQMATPENTAALREKLGLDKPAHIQYLVWLGNVALGDLGISKAGLGAGLGTPIVEMLGPRAMNTLRLTVWVSVIAIPISLFLGLIAAMHPGTRLDRTVTFSTLSLISVPEFLVATFLVLIFAVYLGWLPSIVFLRGGESGWLLIKTLAMPILTLVIVVSAQIIRMTRATVLNVMSSPYIEMAILKGVPRRKIILRHALLNAIGPIVNVIALNLAWLVGGVVVVETIFAYPGLAKLMIEAVLLRDPPLVQACAMIFCTVYVVLIFIADMASILSNPRLRHPK</sequence>
<dbReference type="PANTHER" id="PTHR43163:SF6">
    <property type="entry name" value="DIPEPTIDE TRANSPORT SYSTEM PERMEASE PROTEIN DPPB-RELATED"/>
    <property type="match status" value="1"/>
</dbReference>
<name>A0A160TT34_9ZZZZ</name>
<keyword evidence="4 7" id="KW-0812">Transmembrane</keyword>
<dbReference type="PROSITE" id="PS50928">
    <property type="entry name" value="ABC_TM1"/>
    <property type="match status" value="1"/>
</dbReference>
<dbReference type="GO" id="GO:0005886">
    <property type="term" value="C:plasma membrane"/>
    <property type="evidence" value="ECO:0007669"/>
    <property type="project" value="UniProtKB-SubCell"/>
</dbReference>
<evidence type="ECO:0000256" key="7">
    <source>
        <dbReference type="SAM" id="Phobius"/>
    </source>
</evidence>
<feature type="transmembrane region" description="Helical" evidence="7">
    <location>
        <begin position="209"/>
        <end position="227"/>
    </location>
</feature>
<evidence type="ECO:0000256" key="1">
    <source>
        <dbReference type="ARBA" id="ARBA00004651"/>
    </source>
</evidence>
<evidence type="ECO:0000259" key="8">
    <source>
        <dbReference type="PROSITE" id="PS50928"/>
    </source>
</evidence>
<keyword evidence="3" id="KW-1003">Cell membrane</keyword>
<feature type="domain" description="ABC transmembrane type-1" evidence="8">
    <location>
        <begin position="101"/>
        <end position="306"/>
    </location>
</feature>
<feature type="transmembrane region" description="Helical" evidence="7">
    <location>
        <begin position="107"/>
        <end position="131"/>
    </location>
</feature>
<dbReference type="InterPro" id="IPR035906">
    <property type="entry name" value="MetI-like_sf"/>
</dbReference>
<feature type="transmembrane region" description="Helical" evidence="7">
    <location>
        <begin position="239"/>
        <end position="267"/>
    </location>
</feature>
<reference evidence="9" key="1">
    <citation type="submission" date="2015-10" db="EMBL/GenBank/DDBJ databases">
        <authorList>
            <person name="Gilbert D.G."/>
        </authorList>
    </citation>
    <scope>NUCLEOTIDE SEQUENCE</scope>
</reference>
<dbReference type="PANTHER" id="PTHR43163">
    <property type="entry name" value="DIPEPTIDE TRANSPORT SYSTEM PERMEASE PROTEIN DPPB-RELATED"/>
    <property type="match status" value="1"/>
</dbReference>
<evidence type="ECO:0000256" key="4">
    <source>
        <dbReference type="ARBA" id="ARBA00022692"/>
    </source>
</evidence>
<dbReference type="CDD" id="cd06261">
    <property type="entry name" value="TM_PBP2"/>
    <property type="match status" value="1"/>
</dbReference>
<dbReference type="EMBL" id="CZRL01000072">
    <property type="protein sequence ID" value="CUS51867.1"/>
    <property type="molecule type" value="Genomic_DNA"/>
</dbReference>
<protein>
    <submittedName>
        <fullName evidence="9">Dipeptide transport system permease protein dppB</fullName>
    </submittedName>
</protein>
<evidence type="ECO:0000313" key="9">
    <source>
        <dbReference type="EMBL" id="CUS51867.1"/>
    </source>
</evidence>
<dbReference type="InterPro" id="IPR000515">
    <property type="entry name" value="MetI-like"/>
</dbReference>
<feature type="transmembrane region" description="Helical" evidence="7">
    <location>
        <begin position="6"/>
        <end position="31"/>
    </location>
</feature>
<evidence type="ECO:0000256" key="6">
    <source>
        <dbReference type="ARBA" id="ARBA00023136"/>
    </source>
</evidence>
<feature type="transmembrane region" description="Helical" evidence="7">
    <location>
        <begin position="151"/>
        <end position="174"/>
    </location>
</feature>